<reference evidence="1 2" key="1">
    <citation type="submission" date="2020-08" db="EMBL/GenBank/DDBJ databases">
        <title>Genome public.</title>
        <authorList>
            <person name="Liu C."/>
            <person name="Sun Q."/>
        </authorList>
    </citation>
    <scope>NUCLEOTIDE SEQUENCE [LARGE SCALE GENOMIC DNA]</scope>
    <source>
        <strain evidence="1 2">New-38</strain>
    </source>
</reference>
<comment type="caution">
    <text evidence="1">The sequence shown here is derived from an EMBL/GenBank/DDBJ whole genome shotgun (WGS) entry which is preliminary data.</text>
</comment>
<evidence type="ECO:0000313" key="1">
    <source>
        <dbReference type="EMBL" id="MBC5732031.1"/>
    </source>
</evidence>
<evidence type="ECO:0000313" key="2">
    <source>
        <dbReference type="Proteomes" id="UP000660021"/>
    </source>
</evidence>
<dbReference type="EMBL" id="JACOPR010000016">
    <property type="protein sequence ID" value="MBC5732031.1"/>
    <property type="molecule type" value="Genomic_DNA"/>
</dbReference>
<proteinExistence type="predicted"/>
<dbReference type="RefSeq" id="WP_186964387.1">
    <property type="nucleotide sequence ID" value="NZ_JACOPR010000016.1"/>
</dbReference>
<accession>A0ABR7HWY3</accession>
<dbReference type="Proteomes" id="UP000660021">
    <property type="component" value="Unassembled WGS sequence"/>
</dbReference>
<keyword evidence="2" id="KW-1185">Reference proteome</keyword>
<gene>
    <name evidence="1" type="ORF">H8S34_14555</name>
</gene>
<organism evidence="1 2">
    <name type="scientific">Pseudoflavonifractor hominis</name>
    <dbReference type="NCBI Taxonomy" id="2763059"/>
    <lineage>
        <taxon>Bacteria</taxon>
        <taxon>Bacillati</taxon>
        <taxon>Bacillota</taxon>
        <taxon>Clostridia</taxon>
        <taxon>Eubacteriales</taxon>
        <taxon>Oscillospiraceae</taxon>
        <taxon>Pseudoflavonifractor</taxon>
    </lineage>
</organism>
<sequence>MKGLTRDETRFSLCGLNCALCSMHLGGYCPGCGGGAGNQNCAIAKCSLAHGGVPFCWECPEYPCSRYDGFDDGDSFVPHRNRQQDIARAQELGLEAYLAQLEEKHAILDALLAGYNDGRRKTLFHTAVYLLPLEELQSVMADLDSRPELAGQPIKELALVAVELLQQAADRRGISLKLNKKAKKG</sequence>
<protein>
    <submittedName>
        <fullName evidence="1">DUF3795 domain-containing protein</fullName>
    </submittedName>
</protein>
<name>A0ABR7HWY3_9FIRM</name>